<evidence type="ECO:0000256" key="7">
    <source>
        <dbReference type="ARBA" id="ARBA00023186"/>
    </source>
</evidence>
<sequence>MADPRLRQIKIKTGVVKRLGKEREVNLKEIAQQEKRIQKYKDEGRDEYDIKKQYEVLEECKMMVPDTEQRLKKAHDELTAMLESEKDLSEAEEYKAAKQMLADVTVE</sequence>
<dbReference type="InterPro" id="IPR036126">
    <property type="entry name" value="TBCA_sf"/>
</dbReference>
<comment type="function">
    <text evidence="1">Tubulin-folding protein; involved in the early step of the tubulin folding pathway.</text>
</comment>
<dbReference type="OrthoDB" id="296187at2759"/>
<dbReference type="AlphaFoldDB" id="F2UI40"/>
<dbReference type="KEGG" id="sre:PTSG_08140"/>
<comment type="similarity">
    <text evidence="3 9">Belongs to the TBCA family.</text>
</comment>
<dbReference type="Pfam" id="PF02970">
    <property type="entry name" value="TBCA"/>
    <property type="match status" value="1"/>
</dbReference>
<evidence type="ECO:0000313" key="10">
    <source>
        <dbReference type="EMBL" id="EGD76789.1"/>
    </source>
</evidence>
<dbReference type="Proteomes" id="UP000007799">
    <property type="component" value="Unassembled WGS sequence"/>
</dbReference>
<dbReference type="GO" id="GO:0005829">
    <property type="term" value="C:cytosol"/>
    <property type="evidence" value="ECO:0007669"/>
    <property type="project" value="TreeGrafter"/>
</dbReference>
<dbReference type="PANTHER" id="PTHR21500:SF0">
    <property type="entry name" value="TUBULIN-SPECIFIC CHAPERONE A"/>
    <property type="match status" value="1"/>
</dbReference>
<dbReference type="RefSeq" id="XP_004991161.1">
    <property type="nucleotide sequence ID" value="XM_004991104.1"/>
</dbReference>
<dbReference type="EMBL" id="GL832975">
    <property type="protein sequence ID" value="EGD76789.1"/>
    <property type="molecule type" value="Genomic_DNA"/>
</dbReference>
<dbReference type="eggNOG" id="KOG3470">
    <property type="taxonomic scope" value="Eukaryota"/>
</dbReference>
<dbReference type="InParanoid" id="F2UI40"/>
<dbReference type="STRING" id="946362.F2UI40"/>
<evidence type="ECO:0000256" key="8">
    <source>
        <dbReference type="ARBA" id="ARBA00023212"/>
    </source>
</evidence>
<dbReference type="GO" id="GO:0007023">
    <property type="term" value="P:post-chaperonin tubulin folding pathway"/>
    <property type="evidence" value="ECO:0007669"/>
    <property type="project" value="UniProtKB-UniRule"/>
</dbReference>
<keyword evidence="8 9" id="KW-0206">Cytoskeleton</keyword>
<evidence type="ECO:0000256" key="5">
    <source>
        <dbReference type="ARBA" id="ARBA00022490"/>
    </source>
</evidence>
<evidence type="ECO:0000313" key="11">
    <source>
        <dbReference type="Proteomes" id="UP000007799"/>
    </source>
</evidence>
<comment type="subcellular location">
    <subcellularLocation>
        <location evidence="2 9">Cytoplasm</location>
        <location evidence="2 9">Cytoskeleton</location>
    </subcellularLocation>
</comment>
<dbReference type="GO" id="GO:0048487">
    <property type="term" value="F:beta-tubulin binding"/>
    <property type="evidence" value="ECO:0007669"/>
    <property type="project" value="InterPro"/>
</dbReference>
<comment type="subunit">
    <text evidence="9">Supercomplex made of cofactors A to E. Cofactors A and D function by capturing and stabilizing tubulin in a quasi-native conformation. Cofactor E binds to the cofactor D-tubulin complex; interaction with cofactor C then causes the release of tubulin polypeptides that are committed to the native state.</text>
</comment>
<evidence type="ECO:0000256" key="3">
    <source>
        <dbReference type="ARBA" id="ARBA00006806"/>
    </source>
</evidence>
<dbReference type="FunCoup" id="F2UI40">
    <property type="interactions" value="1307"/>
</dbReference>
<keyword evidence="7 9" id="KW-0143">Chaperone</keyword>
<dbReference type="InterPro" id="IPR004226">
    <property type="entry name" value="TBCA"/>
</dbReference>
<evidence type="ECO:0000256" key="4">
    <source>
        <dbReference type="ARBA" id="ARBA00015002"/>
    </source>
</evidence>
<organism evidence="11">
    <name type="scientific">Salpingoeca rosetta (strain ATCC 50818 / BSB-021)</name>
    <dbReference type="NCBI Taxonomy" id="946362"/>
    <lineage>
        <taxon>Eukaryota</taxon>
        <taxon>Choanoflagellata</taxon>
        <taxon>Craspedida</taxon>
        <taxon>Salpingoecidae</taxon>
        <taxon>Salpingoeca</taxon>
    </lineage>
</organism>
<evidence type="ECO:0000256" key="9">
    <source>
        <dbReference type="RuleBase" id="RU364030"/>
    </source>
</evidence>
<dbReference type="GeneID" id="16071723"/>
<dbReference type="FunFam" id="1.20.58.90:FF:000010">
    <property type="entry name" value="Tubulin-specific chaperone A"/>
    <property type="match status" value="1"/>
</dbReference>
<dbReference type="GO" id="GO:0005874">
    <property type="term" value="C:microtubule"/>
    <property type="evidence" value="ECO:0007669"/>
    <property type="project" value="UniProtKB-KW"/>
</dbReference>
<name>F2UI40_SALR5</name>
<dbReference type="SUPFAM" id="SSF46988">
    <property type="entry name" value="Tubulin chaperone cofactor A"/>
    <property type="match status" value="1"/>
</dbReference>
<keyword evidence="5 9" id="KW-0963">Cytoplasm</keyword>
<dbReference type="PANTHER" id="PTHR21500">
    <property type="entry name" value="TUBULIN-SPECIFIC CHAPERONE A"/>
    <property type="match status" value="1"/>
</dbReference>
<keyword evidence="6 9" id="KW-0493">Microtubule</keyword>
<keyword evidence="11" id="KW-1185">Reference proteome</keyword>
<accession>F2UI40</accession>
<dbReference type="Gene3D" id="1.20.58.90">
    <property type="match status" value="1"/>
</dbReference>
<evidence type="ECO:0000256" key="1">
    <source>
        <dbReference type="ARBA" id="ARBA00003046"/>
    </source>
</evidence>
<reference evidence="10" key="1">
    <citation type="submission" date="2009-08" db="EMBL/GenBank/DDBJ databases">
        <title>Annotation of Salpingoeca rosetta.</title>
        <authorList>
            <consortium name="The Broad Institute Genome Sequencing Platform"/>
            <person name="Russ C."/>
            <person name="Cuomo C."/>
            <person name="Burger G."/>
            <person name="Gray M.W."/>
            <person name="Holland P.W.H."/>
            <person name="King N."/>
            <person name="Lang F.B.F."/>
            <person name="Roger A.J."/>
            <person name="Ruiz-Trillo I."/>
            <person name="Young S.K."/>
            <person name="Zeng Q."/>
            <person name="Gargeya S."/>
            <person name="Alvarado L."/>
            <person name="Berlin A."/>
            <person name="Chapman S.B."/>
            <person name="Chen Z."/>
            <person name="Freedman E."/>
            <person name="Gellesch M."/>
            <person name="Goldberg J."/>
            <person name="Griggs A."/>
            <person name="Gujja S."/>
            <person name="Heilman E."/>
            <person name="Heiman D."/>
            <person name="Howarth C."/>
            <person name="Mehta T."/>
            <person name="Neiman D."/>
            <person name="Pearson M."/>
            <person name="Roberts A."/>
            <person name="Saif S."/>
            <person name="Shea T."/>
            <person name="Shenoy N."/>
            <person name="Sisk P."/>
            <person name="Stolte C."/>
            <person name="Sykes S."/>
            <person name="White J."/>
            <person name="Yandava C."/>
            <person name="Haas B."/>
            <person name="Nusbaum C."/>
            <person name="Birren B."/>
        </authorList>
    </citation>
    <scope>NUCLEOTIDE SEQUENCE [LARGE SCALE GENOMIC DNA]</scope>
    <source>
        <strain evidence="10">ATCC 50818</strain>
    </source>
</reference>
<evidence type="ECO:0000256" key="2">
    <source>
        <dbReference type="ARBA" id="ARBA00004245"/>
    </source>
</evidence>
<evidence type="ECO:0000256" key="6">
    <source>
        <dbReference type="ARBA" id="ARBA00022701"/>
    </source>
</evidence>
<dbReference type="OMA" id="VIQECIM"/>
<proteinExistence type="inferred from homology"/>
<gene>
    <name evidence="10" type="ORF">PTSG_08140</name>
</gene>
<protein>
    <recommendedName>
        <fullName evidence="4 9">Tubulin-specific chaperone A</fullName>
    </recommendedName>
</protein>
<dbReference type="GO" id="GO:0007021">
    <property type="term" value="P:tubulin complex assembly"/>
    <property type="evidence" value="ECO:0007669"/>
    <property type="project" value="UniProtKB-UniRule"/>
</dbReference>